<name>A0ABS4ECY0_9FIRM</name>
<dbReference type="PANTHER" id="PTHR40050:SF1">
    <property type="entry name" value="INNER SPORE COAT PROTEIN H"/>
    <property type="match status" value="1"/>
</dbReference>
<dbReference type="EMBL" id="JAGGJX010000005">
    <property type="protein sequence ID" value="MBP1855805.1"/>
    <property type="molecule type" value="Genomic_DNA"/>
</dbReference>
<gene>
    <name evidence="3" type="ORF">J2Z43_002206</name>
</gene>
<evidence type="ECO:0000256" key="1">
    <source>
        <dbReference type="SAM" id="MobiDB-lite"/>
    </source>
</evidence>
<dbReference type="Proteomes" id="UP000767291">
    <property type="component" value="Unassembled WGS sequence"/>
</dbReference>
<feature type="region of interest" description="Disordered" evidence="1">
    <location>
        <begin position="308"/>
        <end position="375"/>
    </location>
</feature>
<organism evidence="3 4">
    <name type="scientific">Metaclostridioides mangenotii</name>
    <dbReference type="NCBI Taxonomy" id="1540"/>
    <lineage>
        <taxon>Bacteria</taxon>
        <taxon>Bacillati</taxon>
        <taxon>Bacillota</taxon>
        <taxon>Clostridia</taxon>
        <taxon>Peptostreptococcales</taxon>
        <taxon>Peptostreptococcaceae</taxon>
        <taxon>Metaclostridioides</taxon>
    </lineage>
</organism>
<keyword evidence="3" id="KW-0946">Virion</keyword>
<feature type="region of interest" description="Disordered" evidence="1">
    <location>
        <begin position="469"/>
        <end position="578"/>
    </location>
</feature>
<keyword evidence="2" id="KW-1133">Transmembrane helix</keyword>
<comment type="caution">
    <text evidence="3">The sequence shown here is derived from an EMBL/GenBank/DDBJ whole genome shotgun (WGS) entry which is preliminary data.</text>
</comment>
<evidence type="ECO:0000313" key="4">
    <source>
        <dbReference type="Proteomes" id="UP000767291"/>
    </source>
</evidence>
<protein>
    <submittedName>
        <fullName evidence="3">Spore coat protein CotH</fullName>
    </submittedName>
</protein>
<keyword evidence="2" id="KW-0472">Membrane</keyword>
<feature type="compositionally biased region" description="Polar residues" evidence="1">
    <location>
        <begin position="502"/>
        <end position="516"/>
    </location>
</feature>
<feature type="compositionally biased region" description="Polar residues" evidence="1">
    <location>
        <begin position="544"/>
        <end position="553"/>
    </location>
</feature>
<sequence>MKKNKSLLLLTSVMAVFLCIIIGLYSISDVTSVDLFDNTYIEKYFDKEKVMNINLEISEEDLKDMDENAIKEEFKLGNVSVNGDVYNNVGVRTKGNSSLTSVANSDSDRYSFKISFDKYNSGQSMKGLSTLNLNNNYSDPSYMREYITYSICKDMGLATPEFAFAKVSINGEYHGLYLAVEDIGDSYLENNFGDTTGELYKAEERATLVYQNDDSESYSSLVYKGDKKNNSWSNVTKLLKSLKTGEDVEKYIDVDSVLKNTAINTALLNLDSYQGNFAHNYYLYEQDGVFTMLPWDFNMSFGGFGGAGGMSRKEEKSGQTANNQQTENQASNKETKNDNLTDNDKERNQANEAQKDDQSIYIDEPTTGSMDERPLVSTILKDSEYKEKYHKYLNEIVTKYLDSDYLENMTTKVADLIDPYVKDDPTIFYSYEDFKTNMTSKVEGSSDNKGQKSTPGILEVAQKMSNAIKSQLSGETSSVKDKNTEETSETSTDTPEDIGNTKDFNNNGENLPQNGDQPPRNGNMPPMNGDIPQNGDLPADAEVKSNTKNNDPNGANREASTDKGNPKMGENPNGRGNTKQNLIIVGISILIMIIALIFTKLFRKRRVIR</sequence>
<feature type="transmembrane region" description="Helical" evidence="2">
    <location>
        <begin position="7"/>
        <end position="27"/>
    </location>
</feature>
<proteinExistence type="predicted"/>
<accession>A0ABS4ECY0</accession>
<feature type="transmembrane region" description="Helical" evidence="2">
    <location>
        <begin position="582"/>
        <end position="602"/>
    </location>
</feature>
<keyword evidence="2" id="KW-0812">Transmembrane</keyword>
<evidence type="ECO:0000256" key="2">
    <source>
        <dbReference type="SAM" id="Phobius"/>
    </source>
</evidence>
<keyword evidence="3" id="KW-0167">Capsid protein</keyword>
<dbReference type="PANTHER" id="PTHR40050">
    <property type="entry name" value="INNER SPORE COAT PROTEIN H"/>
    <property type="match status" value="1"/>
</dbReference>
<evidence type="ECO:0000313" key="3">
    <source>
        <dbReference type="EMBL" id="MBP1855805.1"/>
    </source>
</evidence>
<dbReference type="Pfam" id="PF08757">
    <property type="entry name" value="CotH"/>
    <property type="match status" value="1"/>
</dbReference>
<dbReference type="InterPro" id="IPR014867">
    <property type="entry name" value="Spore_coat_CotH_CotH2/3/7"/>
</dbReference>
<reference evidence="3 4" key="1">
    <citation type="submission" date="2021-03" db="EMBL/GenBank/DDBJ databases">
        <title>Genomic Encyclopedia of Type Strains, Phase IV (KMG-IV): sequencing the most valuable type-strain genomes for metagenomic binning, comparative biology and taxonomic classification.</title>
        <authorList>
            <person name="Goeker M."/>
        </authorList>
    </citation>
    <scope>NUCLEOTIDE SEQUENCE [LARGE SCALE GENOMIC DNA]</scope>
    <source>
        <strain evidence="3 4">DSM 1289</strain>
    </source>
</reference>
<keyword evidence="4" id="KW-1185">Reference proteome</keyword>
<feature type="compositionally biased region" description="Low complexity" evidence="1">
    <location>
        <begin position="319"/>
        <end position="332"/>
    </location>
</feature>
<feature type="compositionally biased region" description="Basic and acidic residues" evidence="1">
    <location>
        <begin position="333"/>
        <end position="358"/>
    </location>
</feature>
<feature type="compositionally biased region" description="Low complexity" evidence="1">
    <location>
        <begin position="518"/>
        <end position="529"/>
    </location>
</feature>
<dbReference type="RefSeq" id="WP_209457207.1">
    <property type="nucleotide sequence ID" value="NZ_BAAACS010000019.1"/>
</dbReference>